<protein>
    <submittedName>
        <fullName evidence="2">Uncharacterized protein</fullName>
    </submittedName>
</protein>
<accession>A0A2V0P5M7</accession>
<gene>
    <name evidence="2" type="ORF">Rsub_07887</name>
</gene>
<keyword evidence="1" id="KW-0732">Signal</keyword>
<evidence type="ECO:0000313" key="2">
    <source>
        <dbReference type="EMBL" id="GBF95174.1"/>
    </source>
</evidence>
<reference evidence="2 3" key="1">
    <citation type="journal article" date="2018" name="Sci. Rep.">
        <title>Raphidocelis subcapitata (=Pseudokirchneriella subcapitata) provides an insight into genome evolution and environmental adaptations in the Sphaeropleales.</title>
        <authorList>
            <person name="Suzuki S."/>
            <person name="Yamaguchi H."/>
            <person name="Nakajima N."/>
            <person name="Kawachi M."/>
        </authorList>
    </citation>
    <scope>NUCLEOTIDE SEQUENCE [LARGE SCALE GENOMIC DNA]</scope>
    <source>
        <strain evidence="2 3">NIES-35</strain>
    </source>
</reference>
<dbReference type="InParanoid" id="A0A2V0P5M7"/>
<name>A0A2V0P5M7_9CHLO</name>
<keyword evidence="3" id="KW-1185">Reference proteome</keyword>
<organism evidence="2 3">
    <name type="scientific">Raphidocelis subcapitata</name>
    <dbReference type="NCBI Taxonomy" id="307507"/>
    <lineage>
        <taxon>Eukaryota</taxon>
        <taxon>Viridiplantae</taxon>
        <taxon>Chlorophyta</taxon>
        <taxon>core chlorophytes</taxon>
        <taxon>Chlorophyceae</taxon>
        <taxon>CS clade</taxon>
        <taxon>Sphaeropleales</taxon>
        <taxon>Selenastraceae</taxon>
        <taxon>Raphidocelis</taxon>
    </lineage>
</organism>
<feature type="chain" id="PRO_5015939276" evidence="1">
    <location>
        <begin position="40"/>
        <end position="589"/>
    </location>
</feature>
<dbReference type="Proteomes" id="UP000247498">
    <property type="component" value="Unassembled WGS sequence"/>
</dbReference>
<dbReference type="PANTHER" id="PTHR34199:SF2">
    <property type="entry name" value="NUMOD3 MOTIF FAMILY PROTEIN, EXPRESSED"/>
    <property type="match status" value="1"/>
</dbReference>
<dbReference type="OrthoDB" id="15421at2759"/>
<dbReference type="STRING" id="307507.A0A2V0P5M7"/>
<dbReference type="EMBL" id="BDRX01000061">
    <property type="protein sequence ID" value="GBF95174.1"/>
    <property type="molecule type" value="Genomic_DNA"/>
</dbReference>
<feature type="signal peptide" evidence="1">
    <location>
        <begin position="1"/>
        <end position="39"/>
    </location>
</feature>
<comment type="caution">
    <text evidence="2">The sequence shown here is derived from an EMBL/GenBank/DDBJ whole genome shotgun (WGS) entry which is preliminary data.</text>
</comment>
<dbReference type="PANTHER" id="PTHR34199">
    <property type="entry name" value="NUMOD3 MOTIF FAMILY PROTEIN, EXPRESSED"/>
    <property type="match status" value="1"/>
</dbReference>
<evidence type="ECO:0000313" key="3">
    <source>
        <dbReference type="Proteomes" id="UP000247498"/>
    </source>
</evidence>
<sequence>MLSKAPPTRVRGPRRGRPALAPLFSLLLLAAAAAPGASAAPPACEWFPAGSPLRRDVSGLPVHPYSSDIVAAIGNGGLHPDFGDHTGSVDGVPSHDVVYGIPINAVDTGAGDLFYPMDFDYYDDESDLGPYPFQPDAAIEGAWPGCGRNTPPRDGDRHVLAVDAANCTLYEAWRCADPAADTPPAFPPWRCANGAVFDLRSPQMPQRPLGWTSGDAAGLPIAPLLVRVADVLAGSIPTAIRFTGPNSRAAYERPAAHFAPRNPKAHSPWMGMRARLKGSFPCGGFTTATARVVCAAMQKTGLVFADNGGPWFFSGEASSEWWTNPALGPMETFQAELKSIPASAMEVVYTGECLCTQSDCSACEPPPPLAGGGAMEFAAGRPVVAADGSHLAAAYGGMEDAAISNVGGAPNGATALGPPTGELSESPPAAAAGRFLLRFRGLQTFLPPKTRPARSVLLALSFDNHGGGGAAAGEVWFVDKAWGADGALGWQQRTANAKWRAPGAWPQGASGTRPVKNSVRFSVPPGAGQSVQIELPLGGFQKWLKRGGRKNFGLLVKLAVGTEGPVVLAGGAHPDAQRRPLLRVEYEQK</sequence>
<proteinExistence type="predicted"/>
<evidence type="ECO:0000256" key="1">
    <source>
        <dbReference type="SAM" id="SignalP"/>
    </source>
</evidence>
<dbReference type="AlphaFoldDB" id="A0A2V0P5M7"/>